<proteinExistence type="predicted"/>
<accession>A0ABQ7AYU8</accession>
<protein>
    <submittedName>
        <fullName evidence="2">Uncharacterized protein</fullName>
    </submittedName>
</protein>
<sequence>MGSSTTSGSLDDPKVLAQPPVTYFDPNIDDALEPMLVDQTSERRTLRRRKEKVPKHLKRGTKETEQDIHRIFYQIREKMKQRITMKKKSDPRKFAVPCLVNGIKFPCAVLHRFISQHTTQGNGRTSRSEDRAFGGFIHFCGPFYENSKESSEILRCRLAMH</sequence>
<feature type="compositionally biased region" description="Basic residues" evidence="1">
    <location>
        <begin position="45"/>
        <end position="59"/>
    </location>
</feature>
<gene>
    <name evidence="2" type="ORF">DY000_02060952</name>
</gene>
<organism evidence="2 3">
    <name type="scientific">Brassica cretica</name>
    <name type="common">Mustard</name>
    <dbReference type="NCBI Taxonomy" id="69181"/>
    <lineage>
        <taxon>Eukaryota</taxon>
        <taxon>Viridiplantae</taxon>
        <taxon>Streptophyta</taxon>
        <taxon>Embryophyta</taxon>
        <taxon>Tracheophyta</taxon>
        <taxon>Spermatophyta</taxon>
        <taxon>Magnoliopsida</taxon>
        <taxon>eudicotyledons</taxon>
        <taxon>Gunneridae</taxon>
        <taxon>Pentapetalae</taxon>
        <taxon>rosids</taxon>
        <taxon>malvids</taxon>
        <taxon>Brassicales</taxon>
        <taxon>Brassicaceae</taxon>
        <taxon>Brassiceae</taxon>
        <taxon>Brassica</taxon>
    </lineage>
</organism>
<dbReference type="Proteomes" id="UP000266723">
    <property type="component" value="Unassembled WGS sequence"/>
</dbReference>
<dbReference type="EMBL" id="QGKV02001556">
    <property type="protein sequence ID" value="KAF3519261.1"/>
    <property type="molecule type" value="Genomic_DNA"/>
</dbReference>
<name>A0ABQ7AYU8_BRACR</name>
<evidence type="ECO:0000313" key="3">
    <source>
        <dbReference type="Proteomes" id="UP000266723"/>
    </source>
</evidence>
<keyword evidence="3" id="KW-1185">Reference proteome</keyword>
<comment type="caution">
    <text evidence="2">The sequence shown here is derived from an EMBL/GenBank/DDBJ whole genome shotgun (WGS) entry which is preliminary data.</text>
</comment>
<reference evidence="2 3" key="1">
    <citation type="journal article" date="2020" name="BMC Genomics">
        <title>Intraspecific diversification of the crop wild relative Brassica cretica Lam. using demographic model selection.</title>
        <authorList>
            <person name="Kioukis A."/>
            <person name="Michalopoulou V.A."/>
            <person name="Briers L."/>
            <person name="Pirintsos S."/>
            <person name="Studholme D.J."/>
            <person name="Pavlidis P."/>
            <person name="Sarris P.F."/>
        </authorList>
    </citation>
    <scope>NUCLEOTIDE SEQUENCE [LARGE SCALE GENOMIC DNA]</scope>
    <source>
        <strain evidence="3">cv. PFS-1207/04</strain>
    </source>
</reference>
<evidence type="ECO:0000256" key="1">
    <source>
        <dbReference type="SAM" id="MobiDB-lite"/>
    </source>
</evidence>
<feature type="region of interest" description="Disordered" evidence="1">
    <location>
        <begin position="41"/>
        <end position="63"/>
    </location>
</feature>
<evidence type="ECO:0000313" key="2">
    <source>
        <dbReference type="EMBL" id="KAF3519261.1"/>
    </source>
</evidence>